<reference evidence="2 3" key="1">
    <citation type="journal article" date="2018" name="Genome Biol. Evol.">
        <title>Multiple Roots of Fruiting Body Formation in Amoebozoa.</title>
        <authorList>
            <person name="Hillmann F."/>
            <person name="Forbes G."/>
            <person name="Novohradska S."/>
            <person name="Ferling I."/>
            <person name="Riege K."/>
            <person name="Groth M."/>
            <person name="Westermann M."/>
            <person name="Marz M."/>
            <person name="Spaller T."/>
            <person name="Winckler T."/>
            <person name="Schaap P."/>
            <person name="Glockner G."/>
        </authorList>
    </citation>
    <scope>NUCLEOTIDE SEQUENCE [LARGE SCALE GENOMIC DNA]</scope>
    <source>
        <strain evidence="2 3">Jena</strain>
    </source>
</reference>
<dbReference type="GO" id="GO:0035082">
    <property type="term" value="P:axoneme assembly"/>
    <property type="evidence" value="ECO:0007669"/>
    <property type="project" value="InterPro"/>
</dbReference>
<dbReference type="EMBL" id="MDYQ01000009">
    <property type="protein sequence ID" value="PRP88622.1"/>
    <property type="molecule type" value="Genomic_DNA"/>
</dbReference>
<dbReference type="STRING" id="1890364.A0A2P6NXD8"/>
<feature type="coiled-coil region" evidence="1">
    <location>
        <begin position="602"/>
        <end position="636"/>
    </location>
</feature>
<feature type="coiled-coil region" evidence="1">
    <location>
        <begin position="320"/>
        <end position="354"/>
    </location>
</feature>
<evidence type="ECO:0000256" key="1">
    <source>
        <dbReference type="SAM" id="Coils"/>
    </source>
</evidence>
<keyword evidence="3" id="KW-1185">Reference proteome</keyword>
<comment type="caution">
    <text evidence="2">The sequence shown here is derived from an EMBL/GenBank/DDBJ whole genome shotgun (WGS) entry which is preliminary data.</text>
</comment>
<dbReference type="Proteomes" id="UP000241769">
    <property type="component" value="Unassembled WGS sequence"/>
</dbReference>
<sequence length="924" mass="106338">MSQQAARLPFLDPNNPLLKRVQDALTQQLTKAKSSINLQIKEKDEALKKAAAARDDLGADLYNAQQELGRIQAGVQKHQELHLKMKQLREESEQKVEQYKKAHQAQSDAVSEEKMRLDAIQKEYEKLNISLAQLEADRGQLDSKLKVEKREAFKADEETNKLEKARSEQDTIVDRLNSDVKFLEDKLALLDAQLQAQKRETKSAEETLAEAATEMENIYFEKKQLLQRWKSSLTAIAHRDQALHATQQEHTKMVEELQAMSGQVANFKKAIVAEQGKNENNTVILNKVNSEIQYLERGIEKNKAIKESLIADFDVVQKTLETTEVTLTKTQSERKTLEEQVNSLQREGDNIVNQTIKLEEQIAQNLQIQKTLEKSASNTEQGAVKIGAGIRDKEMQISQLQNEMARIKVDIQSTNARVLQVKKQATEVQSSLAEKDKLVEEYEMGIRKRHDAIERKQSEVDRLNKRYDQLMSNIQDENMGPLEATIHNLTNEIAQKDKDCAEIQYYWLKSQMELVKHNKEIEKELEELKDSERMYTVLNQKQLRIKSTTQQREGDIREIEASIRSLQNDMQKLNALVEKNGKIQAQLTEGNFDLENAFHTQLKQSGSEAVQLEGKLNTIREEKQNVLHDIVEAERLMILWQRKIQLAKETKEALDPNIGASEQKALKKEIQRMRNALDQLKKQSEQFVLELTRCVERRESVIVRDPQTRAKHTAVAKNLANRKSEDAQKQIRLALKKEIQRMRNTLDQLKKQSEQFVLELTRCVERRESVIVRDPQTRAKHTAVAKNLANRKSEDAQKQIRLVKQNINNITEEIKTLTGQKQAVAGIISSITQELASQREQRTVLELQMMKESVQKDQNLELITQLQKLSKKQASGALKEDAKRSEALDRELKRQMEKSVQIQTIYEELRSIHKNLPISSIEAP</sequence>
<accession>A0A2P6NXD8</accession>
<feature type="coiled-coil region" evidence="1">
    <location>
        <begin position="511"/>
        <end position="576"/>
    </location>
</feature>
<feature type="coiled-coil region" evidence="1">
    <location>
        <begin position="786"/>
        <end position="820"/>
    </location>
</feature>
<name>A0A2P6NXD8_9EUKA</name>
<evidence type="ECO:0000313" key="3">
    <source>
        <dbReference type="Proteomes" id="UP000241769"/>
    </source>
</evidence>
<feature type="coiled-coil region" evidence="1">
    <location>
        <begin position="71"/>
        <end position="214"/>
    </location>
</feature>
<evidence type="ECO:0008006" key="4">
    <source>
        <dbReference type="Google" id="ProtNLM"/>
    </source>
</evidence>
<feature type="coiled-coil region" evidence="1">
    <location>
        <begin position="663"/>
        <end position="690"/>
    </location>
</feature>
<dbReference type="Pfam" id="PF08647">
    <property type="entry name" value="BRE1"/>
    <property type="match status" value="1"/>
</dbReference>
<dbReference type="InParanoid" id="A0A2P6NXD8"/>
<dbReference type="OrthoDB" id="188741at2759"/>
<feature type="coiled-coil region" evidence="1">
    <location>
        <begin position="390"/>
        <end position="417"/>
    </location>
</feature>
<dbReference type="InterPro" id="IPR037386">
    <property type="entry name" value="CCDC40"/>
</dbReference>
<dbReference type="GO" id="GO:0005737">
    <property type="term" value="C:cytoplasm"/>
    <property type="evidence" value="ECO:0007669"/>
    <property type="project" value="TreeGrafter"/>
</dbReference>
<dbReference type="PANTHER" id="PTHR16275">
    <property type="entry name" value="COILED-COIL DOMAIN-CONTAINING PROTEIN 40"/>
    <property type="match status" value="1"/>
</dbReference>
<protein>
    <recommendedName>
        <fullName evidence="4">Coiled-coil domain-containing protein 40</fullName>
    </recommendedName>
</protein>
<feature type="coiled-coil region" evidence="1">
    <location>
        <begin position="732"/>
        <end position="759"/>
    </location>
</feature>
<evidence type="ECO:0000313" key="2">
    <source>
        <dbReference type="EMBL" id="PRP88622.1"/>
    </source>
</evidence>
<dbReference type="AlphaFoldDB" id="A0A2P6NXD8"/>
<gene>
    <name evidence="2" type="ORF">PROFUN_03033</name>
</gene>
<proteinExistence type="predicted"/>
<organism evidence="2 3">
    <name type="scientific">Planoprotostelium fungivorum</name>
    <dbReference type="NCBI Taxonomy" id="1890364"/>
    <lineage>
        <taxon>Eukaryota</taxon>
        <taxon>Amoebozoa</taxon>
        <taxon>Evosea</taxon>
        <taxon>Variosea</taxon>
        <taxon>Cavosteliida</taxon>
        <taxon>Cavosteliaceae</taxon>
        <taxon>Planoprotostelium</taxon>
    </lineage>
</organism>
<dbReference type="PANTHER" id="PTHR16275:SF8">
    <property type="entry name" value="COILED-COIL DOMAIN-CONTAINING PROTEIN 40"/>
    <property type="match status" value="1"/>
</dbReference>
<keyword evidence="1" id="KW-0175">Coiled coil</keyword>